<comment type="function">
    <text evidence="5">Component of the SWR1 complex which mediates the ATP-dependent exchange of histone H2A for the H2A variant HZT1 leading to transcriptional regulation of selected genes by chromatin remodeling. Involved in chromosome stability.</text>
</comment>
<dbReference type="STRING" id="240176.A8NQ75"/>
<dbReference type="FunCoup" id="A8NQ75">
    <property type="interactions" value="141"/>
</dbReference>
<dbReference type="eggNOG" id="KOG0680">
    <property type="taxonomic scope" value="Eukaryota"/>
</dbReference>
<evidence type="ECO:0000256" key="4">
    <source>
        <dbReference type="ARBA" id="ARBA00022490"/>
    </source>
</evidence>
<evidence type="ECO:0000256" key="6">
    <source>
        <dbReference type="ARBA" id="ARBA00063309"/>
    </source>
</evidence>
<dbReference type="VEuPathDB" id="FungiDB:CC1G_08002"/>
<evidence type="ECO:0000313" key="9">
    <source>
        <dbReference type="Proteomes" id="UP000001861"/>
    </source>
</evidence>
<evidence type="ECO:0000256" key="5">
    <source>
        <dbReference type="ARBA" id="ARBA00025222"/>
    </source>
</evidence>
<comment type="caution">
    <text evidence="8">The sequence shown here is derived from an EMBL/GenBank/DDBJ whole genome shotgun (WGS) entry which is preliminary data.</text>
</comment>
<dbReference type="KEGG" id="cci:CC1G_08002"/>
<dbReference type="Gene3D" id="3.30.420.40">
    <property type="match status" value="2"/>
</dbReference>
<sequence length="404" mass="45993">MKKNIVILDNGGCTIKTGLVDLDVEPRIIPNAVIKSRGDKSTYIGHEFSACQDFTSLHYRLPIEKGFVVDWDAQKAIWDGVFSDQVLNVDTTESTLLVTEPYFNLPNIQDVYDQFIFEEYEFHSYYRCTAASLIPYGTLFNPQSSVPPPECMLVVDSGFSFTHVVPILQGQVVWPAVKRLDVGGKLLTNHLKELVSFRQWNMMDETYIMNHVKETCCFVSSDFKRDLEVCRSDPRHNDIVREYILPDYAKNKPGQVRQDDTLVTDADQILVMNNERFTVPELIFRPDDIGLQQAGLAETIAHSISLLPDDLQGMFWANIGLIGGNANFHGFRQRLQAELRALAPVDWDVVIYEASDPVTEAYKSALRFAQRPDFTQHCVTRAEYLESGSSASRRKFRDWSSQGR</sequence>
<dbReference type="PANTHER" id="PTHR11937">
    <property type="entry name" value="ACTIN"/>
    <property type="match status" value="1"/>
</dbReference>
<dbReference type="GO" id="GO:0005737">
    <property type="term" value="C:cytoplasm"/>
    <property type="evidence" value="ECO:0007669"/>
    <property type="project" value="UniProtKB-SubCell"/>
</dbReference>
<dbReference type="InterPro" id="IPR004000">
    <property type="entry name" value="Actin"/>
</dbReference>
<dbReference type="SUPFAM" id="SSF53067">
    <property type="entry name" value="Actin-like ATPase domain"/>
    <property type="match status" value="2"/>
</dbReference>
<dbReference type="Pfam" id="PF00022">
    <property type="entry name" value="Actin"/>
    <property type="match status" value="1"/>
</dbReference>
<dbReference type="InterPro" id="IPR043129">
    <property type="entry name" value="ATPase_NBD"/>
</dbReference>
<evidence type="ECO:0000256" key="1">
    <source>
        <dbReference type="ARBA" id="ARBA00004496"/>
    </source>
</evidence>
<evidence type="ECO:0000313" key="8">
    <source>
        <dbReference type="EMBL" id="EAU86278.2"/>
    </source>
</evidence>
<name>A8NQ75_COPC7</name>
<dbReference type="HOGENOM" id="CLU_027965_1_1_1"/>
<reference evidence="8 9" key="1">
    <citation type="journal article" date="2010" name="Proc. Natl. Acad. Sci. U.S.A.">
        <title>Insights into evolution of multicellular fungi from the assembled chromosomes of the mushroom Coprinopsis cinerea (Coprinus cinereus).</title>
        <authorList>
            <person name="Stajich J.E."/>
            <person name="Wilke S.K."/>
            <person name="Ahren D."/>
            <person name="Au C.H."/>
            <person name="Birren B.W."/>
            <person name="Borodovsky M."/>
            <person name="Burns C."/>
            <person name="Canback B."/>
            <person name="Casselton L.A."/>
            <person name="Cheng C.K."/>
            <person name="Deng J."/>
            <person name="Dietrich F.S."/>
            <person name="Fargo D.C."/>
            <person name="Farman M.L."/>
            <person name="Gathman A.C."/>
            <person name="Goldberg J."/>
            <person name="Guigo R."/>
            <person name="Hoegger P.J."/>
            <person name="Hooker J.B."/>
            <person name="Huggins A."/>
            <person name="James T.Y."/>
            <person name="Kamada T."/>
            <person name="Kilaru S."/>
            <person name="Kodira C."/>
            <person name="Kues U."/>
            <person name="Kupfer D."/>
            <person name="Kwan H.S."/>
            <person name="Lomsadze A."/>
            <person name="Li W."/>
            <person name="Lilly W.W."/>
            <person name="Ma L.J."/>
            <person name="Mackey A.J."/>
            <person name="Manning G."/>
            <person name="Martin F."/>
            <person name="Muraguchi H."/>
            <person name="Natvig D.O."/>
            <person name="Palmerini H."/>
            <person name="Ramesh M.A."/>
            <person name="Rehmeyer C.J."/>
            <person name="Roe B.A."/>
            <person name="Shenoy N."/>
            <person name="Stanke M."/>
            <person name="Ter-Hovhannisyan V."/>
            <person name="Tunlid A."/>
            <person name="Velagapudi R."/>
            <person name="Vision T.J."/>
            <person name="Zeng Q."/>
            <person name="Zolan M.E."/>
            <person name="Pukkila P.J."/>
        </authorList>
    </citation>
    <scope>NUCLEOTIDE SEQUENCE [LARGE SCALE GENOMIC DNA]</scope>
    <source>
        <strain evidence="9">Okayama-7 / 130 / ATCC MYA-4618 / FGSC 9003</strain>
    </source>
</reference>
<dbReference type="InParanoid" id="A8NQ75"/>
<accession>A8NQ75</accession>
<dbReference type="EMBL" id="AACS02000008">
    <property type="protein sequence ID" value="EAU86278.2"/>
    <property type="molecule type" value="Genomic_DNA"/>
</dbReference>
<dbReference type="GeneID" id="6012025"/>
<evidence type="ECO:0000256" key="3">
    <source>
        <dbReference type="ARBA" id="ARBA00018633"/>
    </source>
</evidence>
<proteinExistence type="inferred from homology"/>
<evidence type="ECO:0000256" key="2">
    <source>
        <dbReference type="ARBA" id="ARBA00005665"/>
    </source>
</evidence>
<dbReference type="CDD" id="cd10210">
    <property type="entry name" value="ASKHA_NBD_Arp6"/>
    <property type="match status" value="1"/>
</dbReference>
<dbReference type="RefSeq" id="XP_001835493.2">
    <property type="nucleotide sequence ID" value="XM_001835441.2"/>
</dbReference>
<comment type="subcellular location">
    <subcellularLocation>
        <location evidence="1">Cytoplasm</location>
    </subcellularLocation>
</comment>
<dbReference type="Gene3D" id="2.30.36.70">
    <property type="entry name" value="Actin, Chain A, domain 2"/>
    <property type="match status" value="1"/>
</dbReference>
<keyword evidence="9" id="KW-1185">Reference proteome</keyword>
<protein>
    <recommendedName>
        <fullName evidence="3">Actin-like protein ARP6</fullName>
    </recommendedName>
    <alternativeName>
        <fullName evidence="7">Actin-like protein arp6</fullName>
    </alternativeName>
</protein>
<comment type="similarity">
    <text evidence="2">Belongs to the actin family. ARP6 subfamily.</text>
</comment>
<gene>
    <name evidence="8" type="ORF">CC1G_08002</name>
</gene>
<evidence type="ECO:0000256" key="7">
    <source>
        <dbReference type="ARBA" id="ARBA00073820"/>
    </source>
</evidence>
<dbReference type="Proteomes" id="UP000001861">
    <property type="component" value="Unassembled WGS sequence"/>
</dbReference>
<dbReference type="GO" id="GO:0005634">
    <property type="term" value="C:nucleus"/>
    <property type="evidence" value="ECO:0007669"/>
    <property type="project" value="UniProtKB-ARBA"/>
</dbReference>
<dbReference type="AlphaFoldDB" id="A8NQ75"/>
<organism evidence="8 9">
    <name type="scientific">Coprinopsis cinerea (strain Okayama-7 / 130 / ATCC MYA-4618 / FGSC 9003)</name>
    <name type="common">Inky cap fungus</name>
    <name type="synonym">Hormographiella aspergillata</name>
    <dbReference type="NCBI Taxonomy" id="240176"/>
    <lineage>
        <taxon>Eukaryota</taxon>
        <taxon>Fungi</taxon>
        <taxon>Dikarya</taxon>
        <taxon>Basidiomycota</taxon>
        <taxon>Agaricomycotina</taxon>
        <taxon>Agaricomycetes</taxon>
        <taxon>Agaricomycetidae</taxon>
        <taxon>Agaricales</taxon>
        <taxon>Agaricineae</taxon>
        <taxon>Psathyrellaceae</taxon>
        <taxon>Coprinopsis</taxon>
    </lineage>
</organism>
<dbReference type="OMA" id="FFEEYEC"/>
<dbReference type="FunFam" id="3.90.640.10:FF:000014">
    <property type="entry name" value="Putative actin-related protein 6"/>
    <property type="match status" value="1"/>
</dbReference>
<dbReference type="OrthoDB" id="6220758at2759"/>
<dbReference type="SMART" id="SM00268">
    <property type="entry name" value="ACTIN"/>
    <property type="match status" value="1"/>
</dbReference>
<dbReference type="Gene3D" id="3.90.640.10">
    <property type="entry name" value="Actin, Chain A, domain 4"/>
    <property type="match status" value="1"/>
</dbReference>
<keyword evidence="4" id="KW-0963">Cytoplasm</keyword>
<comment type="subunit">
    <text evidence="6">Component of the SWR1 chromatin remodeling complex.</text>
</comment>